<name>K3XKZ3_SETIT</name>
<dbReference type="AlphaFoldDB" id="K3XKZ3"/>
<evidence type="ECO:0000313" key="3">
    <source>
        <dbReference type="EMBL" id="RCV24773.1"/>
    </source>
</evidence>
<gene>
    <name evidence="4" type="primary">LOC101774081</name>
    <name evidence="3" type="ORF">SETIT_5G113400v2</name>
</gene>
<dbReference type="OMA" id="RACFRSP"/>
<dbReference type="EMBL" id="CM003532">
    <property type="protein sequence ID" value="RCV24773.1"/>
    <property type="molecule type" value="Genomic_DNA"/>
</dbReference>
<reference evidence="3 5" key="1">
    <citation type="journal article" date="2012" name="Nat. Biotechnol.">
        <title>Reference genome sequence of the model plant Setaria.</title>
        <authorList>
            <person name="Bennetzen J.L."/>
            <person name="Schmutz J."/>
            <person name="Wang H."/>
            <person name="Percifield R."/>
            <person name="Hawkins J."/>
            <person name="Pontaroli A.C."/>
            <person name="Estep M."/>
            <person name="Feng L."/>
            <person name="Vaughn J.N."/>
            <person name="Grimwood J."/>
            <person name="Jenkins J."/>
            <person name="Barry K."/>
            <person name="Lindquist E."/>
            <person name="Hellsten U."/>
            <person name="Deshpande S."/>
            <person name="Wang X."/>
            <person name="Wu X."/>
            <person name="Mitros T."/>
            <person name="Triplett J."/>
            <person name="Yang X."/>
            <person name="Ye C.Y."/>
            <person name="Mauro-Herrera M."/>
            <person name="Wang L."/>
            <person name="Li P."/>
            <person name="Sharma M."/>
            <person name="Sharma R."/>
            <person name="Ronald P.C."/>
            <person name="Panaud O."/>
            <person name="Kellogg E.A."/>
            <person name="Brutnell T.P."/>
            <person name="Doust A.N."/>
            <person name="Tuskan G.A."/>
            <person name="Rokhsar D."/>
            <person name="Devos K.M."/>
        </authorList>
    </citation>
    <scope>NUCLEOTIDE SEQUENCE [LARGE SCALE GENOMIC DNA]</scope>
    <source>
        <strain evidence="5">cv. Yugu1</strain>
        <strain evidence="3">Yugu1</strain>
    </source>
</reference>
<feature type="domain" description="DUF7769" evidence="2">
    <location>
        <begin position="210"/>
        <end position="257"/>
    </location>
</feature>
<feature type="region of interest" description="Disordered" evidence="1">
    <location>
        <begin position="1"/>
        <end position="24"/>
    </location>
</feature>
<dbReference type="OrthoDB" id="1749150at2759"/>
<organism evidence="4 5">
    <name type="scientific">Setaria italica</name>
    <name type="common">Foxtail millet</name>
    <name type="synonym">Panicum italicum</name>
    <dbReference type="NCBI Taxonomy" id="4555"/>
    <lineage>
        <taxon>Eukaryota</taxon>
        <taxon>Viridiplantae</taxon>
        <taxon>Streptophyta</taxon>
        <taxon>Embryophyta</taxon>
        <taxon>Tracheophyta</taxon>
        <taxon>Spermatophyta</taxon>
        <taxon>Magnoliopsida</taxon>
        <taxon>Liliopsida</taxon>
        <taxon>Poales</taxon>
        <taxon>Poaceae</taxon>
        <taxon>PACMAD clade</taxon>
        <taxon>Panicoideae</taxon>
        <taxon>Panicodae</taxon>
        <taxon>Paniceae</taxon>
        <taxon>Cenchrinae</taxon>
        <taxon>Setaria</taxon>
    </lineage>
</organism>
<dbReference type="KEGG" id="sita:101774081"/>
<dbReference type="HOGENOM" id="CLU_1047331_0_0_1"/>
<sequence>MAQHPDATPRPHRRSHPADPTPWRRALCSTRRVPPCASLRLGRTDQRRIVVAGINIAKMVQASAPGFVFAIPRVVQEGALNIRGQRSKKRKSLCAIMPPFPSSRMMLSPRACFRSPSVRQETSPSAIFHTPLDQGQRVTNEIDLNFAPEDYRDDSIGQENGDDPVGQANGTCDDTLGQENGGGDDPVGQEDGTGDDPLGEGNARKNLLVPNEKRRAIFEALLGRARSGNLKGSETKEVSVQFSVPIRTVQRIWKKRQRLSRPRSWS</sequence>
<dbReference type="RefSeq" id="XP_004968276.1">
    <property type="nucleotide sequence ID" value="XM_004968219.4"/>
</dbReference>
<dbReference type="EMBL" id="AGNK02002878">
    <property type="status" value="NOT_ANNOTATED_CDS"/>
    <property type="molecule type" value="Genomic_DNA"/>
</dbReference>
<evidence type="ECO:0000313" key="5">
    <source>
        <dbReference type="Proteomes" id="UP000004995"/>
    </source>
</evidence>
<evidence type="ECO:0000313" key="4">
    <source>
        <dbReference type="EnsemblPlants" id="KQL04508"/>
    </source>
</evidence>
<feature type="region of interest" description="Disordered" evidence="1">
    <location>
        <begin position="150"/>
        <end position="207"/>
    </location>
</feature>
<dbReference type="GeneID" id="101774081"/>
<dbReference type="Gramene" id="KQL04508">
    <property type="protein sequence ID" value="KQL04508"/>
    <property type="gene ID" value="SETIT_002566mg"/>
</dbReference>
<reference evidence="3" key="2">
    <citation type="submission" date="2015-07" db="EMBL/GenBank/DDBJ databases">
        <authorList>
            <person name="Noorani M."/>
        </authorList>
    </citation>
    <scope>NUCLEOTIDE SEQUENCE</scope>
    <source>
        <strain evidence="3">Yugu1</strain>
    </source>
</reference>
<proteinExistence type="predicted"/>
<dbReference type="Pfam" id="PF24964">
    <property type="entry name" value="DUF7769"/>
    <property type="match status" value="1"/>
</dbReference>
<accession>K3XKZ3</accession>
<dbReference type="InterPro" id="IPR056671">
    <property type="entry name" value="DUF7769"/>
</dbReference>
<dbReference type="EnsemblPlants" id="KQL04508">
    <property type="protein sequence ID" value="KQL04508"/>
    <property type="gene ID" value="SETIT_002566mg"/>
</dbReference>
<reference evidence="4" key="3">
    <citation type="submission" date="2018-08" db="UniProtKB">
        <authorList>
            <consortium name="EnsemblPlants"/>
        </authorList>
    </citation>
    <scope>IDENTIFICATION</scope>
    <source>
        <strain evidence="4">Yugu1</strain>
    </source>
</reference>
<evidence type="ECO:0000256" key="1">
    <source>
        <dbReference type="SAM" id="MobiDB-lite"/>
    </source>
</evidence>
<evidence type="ECO:0000259" key="2">
    <source>
        <dbReference type="Pfam" id="PF24964"/>
    </source>
</evidence>
<keyword evidence="5" id="KW-1185">Reference proteome</keyword>
<protein>
    <recommendedName>
        <fullName evidence="2">DUF7769 domain-containing protein</fullName>
    </recommendedName>
</protein>
<dbReference type="Proteomes" id="UP000004995">
    <property type="component" value="Unassembled WGS sequence"/>
</dbReference>